<dbReference type="GO" id="GO:0005886">
    <property type="term" value="C:plasma membrane"/>
    <property type="evidence" value="ECO:0007669"/>
    <property type="project" value="TreeGrafter"/>
</dbReference>
<feature type="transmembrane region" description="Helical" evidence="6">
    <location>
        <begin position="456"/>
        <end position="483"/>
    </location>
</feature>
<evidence type="ECO:0000256" key="3">
    <source>
        <dbReference type="ARBA" id="ARBA00022989"/>
    </source>
</evidence>
<feature type="transmembrane region" description="Helical" evidence="6">
    <location>
        <begin position="151"/>
        <end position="172"/>
    </location>
</feature>
<evidence type="ECO:0000256" key="4">
    <source>
        <dbReference type="ARBA" id="ARBA00023136"/>
    </source>
</evidence>
<proteinExistence type="predicted"/>
<feature type="transmembrane region" description="Helical" evidence="6">
    <location>
        <begin position="504"/>
        <end position="520"/>
    </location>
</feature>
<dbReference type="GO" id="GO:0015244">
    <property type="term" value="F:fluconazole transmembrane transporter activity"/>
    <property type="evidence" value="ECO:0007669"/>
    <property type="project" value="TreeGrafter"/>
</dbReference>
<feature type="region of interest" description="Disordered" evidence="5">
    <location>
        <begin position="29"/>
        <end position="88"/>
    </location>
</feature>
<evidence type="ECO:0000313" key="9">
    <source>
        <dbReference type="Proteomes" id="UP000319663"/>
    </source>
</evidence>
<dbReference type="PANTHER" id="PTHR23502:SF23">
    <property type="entry name" value="FLUCONAZOLE RESISTANCE PROTEIN 1"/>
    <property type="match status" value="1"/>
</dbReference>
<dbReference type="PANTHER" id="PTHR23502">
    <property type="entry name" value="MAJOR FACILITATOR SUPERFAMILY"/>
    <property type="match status" value="1"/>
</dbReference>
<dbReference type="STRING" id="5098.A0A507QK28"/>
<keyword evidence="9" id="KW-1185">Reference proteome</keyword>
<dbReference type="EMBL" id="VIFY01000270">
    <property type="protein sequence ID" value="TQB67981.1"/>
    <property type="molecule type" value="Genomic_DNA"/>
</dbReference>
<evidence type="ECO:0000313" key="8">
    <source>
        <dbReference type="EMBL" id="TQB67981.1"/>
    </source>
</evidence>
<evidence type="ECO:0000256" key="6">
    <source>
        <dbReference type="SAM" id="Phobius"/>
    </source>
</evidence>
<dbReference type="CDD" id="cd17323">
    <property type="entry name" value="MFS_Tpo1_MDR_like"/>
    <property type="match status" value="1"/>
</dbReference>
<evidence type="ECO:0000256" key="5">
    <source>
        <dbReference type="SAM" id="MobiDB-lite"/>
    </source>
</evidence>
<feature type="transmembrane region" description="Helical" evidence="6">
    <location>
        <begin position="526"/>
        <end position="546"/>
    </location>
</feature>
<feature type="transmembrane region" description="Helical" evidence="6">
    <location>
        <begin position="382"/>
        <end position="410"/>
    </location>
</feature>
<feature type="transmembrane region" description="Helical" evidence="6">
    <location>
        <begin position="184"/>
        <end position="203"/>
    </location>
</feature>
<feature type="transmembrane region" description="Helical" evidence="6">
    <location>
        <begin position="352"/>
        <end position="370"/>
    </location>
</feature>
<gene>
    <name evidence="8" type="ORF">MPDQ_004271</name>
</gene>
<accession>A0A507QK28</accession>
<keyword evidence="2 6" id="KW-0812">Transmembrane</keyword>
<dbReference type="Proteomes" id="UP000319663">
    <property type="component" value="Unassembled WGS sequence"/>
</dbReference>
<evidence type="ECO:0000259" key="7">
    <source>
        <dbReference type="PROSITE" id="PS50850"/>
    </source>
</evidence>
<feature type="compositionally biased region" description="Basic and acidic residues" evidence="5">
    <location>
        <begin position="51"/>
        <end position="60"/>
    </location>
</feature>
<keyword evidence="3 6" id="KW-1133">Transmembrane helix</keyword>
<feature type="domain" description="Major facilitator superfamily (MFS) profile" evidence="7">
    <location>
        <begin position="118"/>
        <end position="551"/>
    </location>
</feature>
<sequence length="560" mass="62821">METIRDAPFGQLLRWLTRDRVLLYPEERPDFVLPEPYKNPDTKLPSDTLEDVEKQEDSKELGPGPDAGARDIEEGSEATDHPPVQPQRTNDGCILVNWYSDDDPANPQNWSSLKKALVTLQICLYTFVVYAGSSIYVPGEELIMDRFGVQYFKASLGLALYVLAYGLGPLLWSPLSEMPLLGRNIPYIVTFFIFVILCIPTALVDNLGGLLVLRFLQGFFGSPCLASSGATMQDIHSLFLLPVFLAAWVSSAYCGPALGSLLSAFAVTAEDWRWALWEILWMAGPVFGVMFFFLPETSADNILLRRAKRLRKLTNNQAFSSQSEVKQRHLRFHDILVDSLIKPLEITMKDPAVLFTNVYTALVYGIYYSFFEVFPLVYPVIYGFSLGLTATVFVCIIVACILGVSVYYAYLFLYLFPDIMKRGLRAQEHRLVPALFSAFFTTAGLFIFAWTSRKSVHWIVSVIGLVIYGGSGFITMQCIFIYIPMSYPQYAASLFAANDAFRSMFAFGSILFSRAMYLNLGVAKGVTLLAGLSVLGIIGMFVLYFYGANLRRRSKFALHE</sequence>
<feature type="transmembrane region" description="Helical" evidence="6">
    <location>
        <begin position="238"/>
        <end position="267"/>
    </location>
</feature>
<dbReference type="SUPFAM" id="SSF103473">
    <property type="entry name" value="MFS general substrate transporter"/>
    <property type="match status" value="1"/>
</dbReference>
<evidence type="ECO:0000256" key="1">
    <source>
        <dbReference type="ARBA" id="ARBA00004141"/>
    </source>
</evidence>
<comment type="subcellular location">
    <subcellularLocation>
        <location evidence="1">Membrane</location>
        <topology evidence="1">Multi-pass membrane protein</topology>
    </subcellularLocation>
</comment>
<reference evidence="8 9" key="1">
    <citation type="submission" date="2019-06" db="EMBL/GenBank/DDBJ databases">
        <title>Wine fermentation using esterase from Monascus purpureus.</title>
        <authorList>
            <person name="Geng C."/>
            <person name="Zhang Y."/>
        </authorList>
    </citation>
    <scope>NUCLEOTIDE SEQUENCE [LARGE SCALE GENOMIC DNA]</scope>
    <source>
        <strain evidence="8">HQ1</strain>
    </source>
</reference>
<comment type="caution">
    <text evidence="8">The sequence shown here is derived from an EMBL/GenBank/DDBJ whole genome shotgun (WGS) entry which is preliminary data.</text>
</comment>
<feature type="transmembrane region" description="Helical" evidence="6">
    <location>
        <begin position="431"/>
        <end position="450"/>
    </location>
</feature>
<dbReference type="GO" id="GO:1990961">
    <property type="term" value="P:xenobiotic detoxification by transmembrane export across the plasma membrane"/>
    <property type="evidence" value="ECO:0007669"/>
    <property type="project" value="TreeGrafter"/>
</dbReference>
<organism evidence="8 9">
    <name type="scientific">Monascus purpureus</name>
    <name type="common">Red mold</name>
    <name type="synonym">Monascus anka</name>
    <dbReference type="NCBI Taxonomy" id="5098"/>
    <lineage>
        <taxon>Eukaryota</taxon>
        <taxon>Fungi</taxon>
        <taxon>Dikarya</taxon>
        <taxon>Ascomycota</taxon>
        <taxon>Pezizomycotina</taxon>
        <taxon>Eurotiomycetes</taxon>
        <taxon>Eurotiomycetidae</taxon>
        <taxon>Eurotiales</taxon>
        <taxon>Aspergillaceae</taxon>
        <taxon>Monascus</taxon>
    </lineage>
</organism>
<feature type="transmembrane region" description="Helical" evidence="6">
    <location>
        <begin position="116"/>
        <end position="139"/>
    </location>
</feature>
<dbReference type="AlphaFoldDB" id="A0A507QK28"/>
<keyword evidence="4 6" id="KW-0472">Membrane</keyword>
<feature type="transmembrane region" description="Helical" evidence="6">
    <location>
        <begin position="279"/>
        <end position="303"/>
    </location>
</feature>
<dbReference type="InterPro" id="IPR036259">
    <property type="entry name" value="MFS_trans_sf"/>
</dbReference>
<dbReference type="Gene3D" id="1.20.1250.20">
    <property type="entry name" value="MFS general substrate transporter like domains"/>
    <property type="match status" value="1"/>
</dbReference>
<evidence type="ECO:0000256" key="2">
    <source>
        <dbReference type="ARBA" id="ARBA00022692"/>
    </source>
</evidence>
<dbReference type="Pfam" id="PF07690">
    <property type="entry name" value="MFS_1"/>
    <property type="match status" value="1"/>
</dbReference>
<dbReference type="InterPro" id="IPR020846">
    <property type="entry name" value="MFS_dom"/>
</dbReference>
<name>A0A507QK28_MONPU</name>
<protein>
    <recommendedName>
        <fullName evidence="7">Major facilitator superfamily (MFS) profile domain-containing protein</fullName>
    </recommendedName>
</protein>
<dbReference type="PROSITE" id="PS50850">
    <property type="entry name" value="MFS"/>
    <property type="match status" value="1"/>
</dbReference>
<dbReference type="InterPro" id="IPR011701">
    <property type="entry name" value="MFS"/>
</dbReference>